<dbReference type="AlphaFoldDB" id="A0A3M7SS72"/>
<organism evidence="1 2">
    <name type="scientific">Brachionus plicatilis</name>
    <name type="common">Marine rotifer</name>
    <name type="synonym">Brachionus muelleri</name>
    <dbReference type="NCBI Taxonomy" id="10195"/>
    <lineage>
        <taxon>Eukaryota</taxon>
        <taxon>Metazoa</taxon>
        <taxon>Spiralia</taxon>
        <taxon>Gnathifera</taxon>
        <taxon>Rotifera</taxon>
        <taxon>Eurotatoria</taxon>
        <taxon>Monogononta</taxon>
        <taxon>Pseudotrocha</taxon>
        <taxon>Ploima</taxon>
        <taxon>Brachionidae</taxon>
        <taxon>Brachionus</taxon>
    </lineage>
</organism>
<evidence type="ECO:0000313" key="1">
    <source>
        <dbReference type="EMBL" id="RNA38633.1"/>
    </source>
</evidence>
<accession>A0A3M7SS72</accession>
<evidence type="ECO:0000313" key="2">
    <source>
        <dbReference type="Proteomes" id="UP000276133"/>
    </source>
</evidence>
<reference evidence="1 2" key="1">
    <citation type="journal article" date="2018" name="Sci. Rep.">
        <title>Genomic signatures of local adaptation to the degree of environmental predictability in rotifers.</title>
        <authorList>
            <person name="Franch-Gras L."/>
            <person name="Hahn C."/>
            <person name="Garcia-Roger E.M."/>
            <person name="Carmona M.J."/>
            <person name="Serra M."/>
            <person name="Gomez A."/>
        </authorList>
    </citation>
    <scope>NUCLEOTIDE SEQUENCE [LARGE SCALE GENOMIC DNA]</scope>
    <source>
        <strain evidence="1">HYR1</strain>
    </source>
</reference>
<gene>
    <name evidence="1" type="ORF">BpHYR1_012078</name>
</gene>
<comment type="caution">
    <text evidence="1">The sequence shown here is derived from an EMBL/GenBank/DDBJ whole genome shotgun (WGS) entry which is preliminary data.</text>
</comment>
<dbReference type="EMBL" id="REGN01000846">
    <property type="protein sequence ID" value="RNA38633.1"/>
    <property type="molecule type" value="Genomic_DNA"/>
</dbReference>
<dbReference type="Proteomes" id="UP000276133">
    <property type="component" value="Unassembled WGS sequence"/>
</dbReference>
<keyword evidence="2" id="KW-1185">Reference proteome</keyword>
<protein>
    <submittedName>
        <fullName evidence="1">Uncharacterized protein</fullName>
    </submittedName>
</protein>
<sequence>MVETIAKFVIDLLGLNKKEARLMPYLDKKGIITGRRLRRDVPTARSQLAVYCLLYKLNENYCFKKIIMLVLPIDIRTQKSLEKMNSIFLNFSLSIHGLGIVTKPRLPIPYALNKAISS</sequence>
<name>A0A3M7SS72_BRAPC</name>
<proteinExistence type="predicted"/>